<dbReference type="InterPro" id="IPR037523">
    <property type="entry name" value="VOC_core"/>
</dbReference>
<evidence type="ECO:0000256" key="1">
    <source>
        <dbReference type="SAM" id="MobiDB-lite"/>
    </source>
</evidence>
<dbReference type="AlphaFoldDB" id="A0A4R4WAZ2"/>
<dbReference type="PANTHER" id="PTHR36437">
    <property type="entry name" value="GLYOXALASE/BLEOMYCIN RESISTANCE PROTEIN/DIOXYGENASE"/>
    <property type="match status" value="1"/>
</dbReference>
<reference evidence="3 4" key="1">
    <citation type="submission" date="2019-03" db="EMBL/GenBank/DDBJ databases">
        <title>Draft genome sequences of novel Actinobacteria.</title>
        <authorList>
            <person name="Sahin N."/>
            <person name="Ay H."/>
            <person name="Saygin H."/>
        </authorList>
    </citation>
    <scope>NUCLEOTIDE SEQUENCE [LARGE SCALE GENOMIC DNA]</scope>
    <source>
        <strain evidence="3 4">KC712</strain>
    </source>
</reference>
<dbReference type="SUPFAM" id="SSF54593">
    <property type="entry name" value="Glyoxalase/Bleomycin resistance protein/Dihydroxybiphenyl dioxygenase"/>
    <property type="match status" value="1"/>
</dbReference>
<accession>A0A4R4WAZ2</accession>
<dbReference type="Pfam" id="PF00903">
    <property type="entry name" value="Glyoxalase"/>
    <property type="match status" value="1"/>
</dbReference>
<evidence type="ECO:0000313" key="4">
    <source>
        <dbReference type="Proteomes" id="UP000294543"/>
    </source>
</evidence>
<protein>
    <recommendedName>
        <fullName evidence="2">VOC domain-containing protein</fullName>
    </recommendedName>
</protein>
<evidence type="ECO:0000259" key="2">
    <source>
        <dbReference type="PROSITE" id="PS51819"/>
    </source>
</evidence>
<dbReference type="Proteomes" id="UP000294543">
    <property type="component" value="Unassembled WGS sequence"/>
</dbReference>
<feature type="domain" description="VOC" evidence="2">
    <location>
        <begin position="4"/>
        <end position="135"/>
    </location>
</feature>
<name>A0A4R4WAZ2_9ACTN</name>
<gene>
    <name evidence="3" type="ORF">E1294_41140</name>
</gene>
<proteinExistence type="predicted"/>
<dbReference type="InterPro" id="IPR029068">
    <property type="entry name" value="Glyas_Bleomycin-R_OHBP_Dase"/>
</dbReference>
<feature type="region of interest" description="Disordered" evidence="1">
    <location>
        <begin position="134"/>
        <end position="169"/>
    </location>
</feature>
<sequence>MDLKLASCTLTVHDVAEALGFYWDVLGFAVRDDVEFEGMRWTSVSPPSQPGMQILLQPPGADPGASPVDRQAIEDLIAKGLLSRLIFQTDNCDAIFEYLEAAGAEVMQEPITQPDGVRDCAFLDPSGNMLRFTQPRQMAEPLGSPAGTRRDRPPGDLNAVTDTSRLSSPPLGQAHLVEGAEEALVLSAAARLAGQREHCADAQVGHHLF</sequence>
<evidence type="ECO:0000313" key="3">
    <source>
        <dbReference type="EMBL" id="TDD13383.1"/>
    </source>
</evidence>
<dbReference type="OrthoDB" id="9794917at2"/>
<keyword evidence="4" id="KW-1185">Reference proteome</keyword>
<dbReference type="RefSeq" id="WP_132516381.1">
    <property type="nucleotide sequence ID" value="NZ_SMKP01000176.1"/>
</dbReference>
<dbReference type="PROSITE" id="PS51819">
    <property type="entry name" value="VOC"/>
    <property type="match status" value="1"/>
</dbReference>
<comment type="caution">
    <text evidence="3">The sequence shown here is derived from an EMBL/GenBank/DDBJ whole genome shotgun (WGS) entry which is preliminary data.</text>
</comment>
<organism evidence="3 4">
    <name type="scientific">Nonomuraea diastatica</name>
    <dbReference type="NCBI Taxonomy" id="1848329"/>
    <lineage>
        <taxon>Bacteria</taxon>
        <taxon>Bacillati</taxon>
        <taxon>Actinomycetota</taxon>
        <taxon>Actinomycetes</taxon>
        <taxon>Streptosporangiales</taxon>
        <taxon>Streptosporangiaceae</taxon>
        <taxon>Nonomuraea</taxon>
    </lineage>
</organism>
<dbReference type="Gene3D" id="3.10.180.10">
    <property type="entry name" value="2,3-Dihydroxybiphenyl 1,2-Dioxygenase, domain 1"/>
    <property type="match status" value="1"/>
</dbReference>
<dbReference type="EMBL" id="SMKP01000176">
    <property type="protein sequence ID" value="TDD13383.1"/>
    <property type="molecule type" value="Genomic_DNA"/>
</dbReference>
<dbReference type="InterPro" id="IPR004360">
    <property type="entry name" value="Glyas_Fos-R_dOase_dom"/>
</dbReference>
<dbReference type="PANTHER" id="PTHR36437:SF2">
    <property type="entry name" value="GLYOXALASE_BLEOMYCIN RESISTANCE PROTEIN_DIOXYGENASE"/>
    <property type="match status" value="1"/>
</dbReference>